<protein>
    <submittedName>
        <fullName evidence="1">Uncharacterized protein</fullName>
    </submittedName>
</protein>
<proteinExistence type="predicted"/>
<accession>E6QW82</accession>
<sequence>MNNLVKMYTAHGGLYIDTDQLLRGRTLLTIYTSRGNRLSDAGATRKIREQASYGVHTDNLFASQELADAASDKVWRELFGENALTTKQLRA</sequence>
<gene>
    <name evidence="1" type="ORF">CARN7_2336</name>
</gene>
<evidence type="ECO:0000313" key="1">
    <source>
        <dbReference type="EMBL" id="CBI11505.1"/>
    </source>
</evidence>
<organism evidence="1">
    <name type="scientific">mine drainage metagenome</name>
    <dbReference type="NCBI Taxonomy" id="410659"/>
    <lineage>
        <taxon>unclassified sequences</taxon>
        <taxon>metagenomes</taxon>
        <taxon>ecological metagenomes</taxon>
    </lineage>
</organism>
<comment type="caution">
    <text evidence="1">The sequence shown here is derived from an EMBL/GenBank/DDBJ whole genome shotgun (WGS) entry which is preliminary data.</text>
</comment>
<dbReference type="EMBL" id="CABR01000147">
    <property type="protein sequence ID" value="CBI11505.1"/>
    <property type="molecule type" value="Genomic_DNA"/>
</dbReference>
<name>E6QW82_9ZZZZ</name>
<reference evidence="1" key="1">
    <citation type="submission" date="2009-10" db="EMBL/GenBank/DDBJ databases">
        <title>Diversity of trophic interactions inside an arsenic-rich microbial ecosystem.</title>
        <authorList>
            <person name="Bertin P.N."/>
            <person name="Heinrich-Salmeron A."/>
            <person name="Pelletier E."/>
            <person name="Goulhen-Chollet F."/>
            <person name="Arsene-Ploetze F."/>
            <person name="Gallien S."/>
            <person name="Calteau A."/>
            <person name="Vallenet D."/>
            <person name="Casiot C."/>
            <person name="Chane-Woon-Ming B."/>
            <person name="Giloteaux L."/>
            <person name="Barakat M."/>
            <person name="Bonnefoy V."/>
            <person name="Bruneel O."/>
            <person name="Chandler M."/>
            <person name="Cleiss J."/>
            <person name="Duran R."/>
            <person name="Elbaz-Poulichet F."/>
            <person name="Fonknechten N."/>
            <person name="Lauga B."/>
            <person name="Mornico D."/>
            <person name="Ortet P."/>
            <person name="Schaeffer C."/>
            <person name="Siguier P."/>
            <person name="Alexander Thil Smith A."/>
            <person name="Van Dorsselaer A."/>
            <person name="Weissenbach J."/>
            <person name="Medigue C."/>
            <person name="Le Paslier D."/>
        </authorList>
    </citation>
    <scope>NUCLEOTIDE SEQUENCE</scope>
</reference>
<dbReference type="AlphaFoldDB" id="E6QW82"/>